<dbReference type="Proteomes" id="UP001645039">
    <property type="component" value="Unassembled WGS sequence"/>
</dbReference>
<comment type="caution">
    <text evidence="2">The sequence shown here is derived from an EMBL/GenBank/DDBJ whole genome shotgun (WGS) entry which is preliminary data.</text>
</comment>
<organism evidence="2 3">
    <name type="scientific">Halomonas casei</name>
    <dbReference type="NCBI Taxonomy" id="2742613"/>
    <lineage>
        <taxon>Bacteria</taxon>
        <taxon>Pseudomonadati</taxon>
        <taxon>Pseudomonadota</taxon>
        <taxon>Gammaproteobacteria</taxon>
        <taxon>Oceanospirillales</taxon>
        <taxon>Halomonadaceae</taxon>
        <taxon>Halomonas</taxon>
    </lineage>
</organism>
<evidence type="ECO:0000313" key="3">
    <source>
        <dbReference type="Proteomes" id="UP001645039"/>
    </source>
</evidence>
<dbReference type="SUPFAM" id="SSF53756">
    <property type="entry name" value="UDP-Glycosyltransferase/glycogen phosphorylase"/>
    <property type="match status" value="1"/>
</dbReference>
<dbReference type="Pfam" id="PF00534">
    <property type="entry name" value="Glycos_transf_1"/>
    <property type="match status" value="1"/>
</dbReference>
<feature type="domain" description="Glycosyl transferase family 1" evidence="1">
    <location>
        <begin position="183"/>
        <end position="333"/>
    </location>
</feature>
<evidence type="ECO:0000313" key="2">
    <source>
        <dbReference type="EMBL" id="MBE0400397.1"/>
    </source>
</evidence>
<dbReference type="CDD" id="cd03801">
    <property type="entry name" value="GT4_PimA-like"/>
    <property type="match status" value="1"/>
</dbReference>
<dbReference type="EMBL" id="RRZD01000007">
    <property type="protein sequence ID" value="MBE0400397.1"/>
    <property type="molecule type" value="Genomic_DNA"/>
</dbReference>
<dbReference type="PANTHER" id="PTHR12526">
    <property type="entry name" value="GLYCOSYLTRANSFERASE"/>
    <property type="match status" value="1"/>
</dbReference>
<dbReference type="PANTHER" id="PTHR12526:SF638">
    <property type="entry name" value="SPORE COAT PROTEIN SA"/>
    <property type="match status" value="1"/>
</dbReference>
<accession>A0ABR9F1P9</accession>
<dbReference type="InterPro" id="IPR001296">
    <property type="entry name" value="Glyco_trans_1"/>
</dbReference>
<protein>
    <submittedName>
        <fullName evidence="2">Glycosyltransferase family 4 protein</fullName>
    </submittedName>
</protein>
<reference evidence="2 3" key="1">
    <citation type="submission" date="2020-07" db="EMBL/GenBank/DDBJ databases">
        <title>Halophilic bacteria isolated from french cheeses.</title>
        <authorList>
            <person name="Kothe C.I."/>
            <person name="Farah-Kraiem B."/>
            <person name="Renault P."/>
            <person name="Dridi B."/>
        </authorList>
    </citation>
    <scope>NUCLEOTIDE SEQUENCE [LARGE SCALE GENOMIC DNA]</scope>
    <source>
        <strain evidence="2 3">FME1</strain>
    </source>
</reference>
<dbReference type="Gene3D" id="3.40.50.2000">
    <property type="entry name" value="Glycogen Phosphorylase B"/>
    <property type="match status" value="2"/>
</dbReference>
<gene>
    <name evidence="2" type="ORF">EI168_09780</name>
</gene>
<keyword evidence="3" id="KW-1185">Reference proteome</keyword>
<name>A0ABR9F1P9_9GAMM</name>
<evidence type="ECO:0000259" key="1">
    <source>
        <dbReference type="Pfam" id="PF00534"/>
    </source>
</evidence>
<sequence length="361" mass="40208">MLLYRLLKPNDSQEALLHIIHVNLAKGFRGGERQTVLLIQALAKISEIKRQTLVCQLSSPLRAELADTPGVVFVNAGHQLAGHRQAGSADIVHAHEAKAVHWAWLHNKLYQTPYIITRRVDTPIKRKWSNTVFYRNAGYCVAISSVIAEQLKSFTTSSIYTIPSAHSGAVNDPKVAVEFRQQYPNKIIIGHAGALVDRHKGQRVLMEVAKSLEHDYPEYVFVFFGKGEDEAALKKESEGISNIVWAGFKDNINDYLSGFDVFVFPSRNEGLGSVLLDVMNARVPIIASNVGGIPDLIKTNETGFLVSVGSASEIKDRLLMLRDNAMLRHHVVDTAFSSLHLYSSDAMAEKYSQRYKELAQK</sequence>
<proteinExistence type="predicted"/>